<sequence length="190" mass="20532">MTTELRRWDLRDAPALQAALAASADLAVQLGGGTDPRDLEACERLIAAQLDSWGPAHYAFAISVDGTAVGAVSLSHVEHVHDSAWVSYWLAADHRGRGLATQAVATVAAWAFDSLGLFRLELGHRVNNPASCHVAARAGFVVEGTERRKLRYGTERFDVETHARLRTDPAPTSTVWPIVGLDRVDALGTR</sequence>
<dbReference type="EMBL" id="AXNT01000144">
    <property type="protein sequence ID" value="KGM00984.1"/>
    <property type="molecule type" value="Genomic_DNA"/>
</dbReference>
<dbReference type="RefSeq" id="WP_034634037.1">
    <property type="nucleotide sequence ID" value="NZ_AXNT01000144.1"/>
</dbReference>
<evidence type="ECO:0000313" key="3">
    <source>
        <dbReference type="Proteomes" id="UP000029833"/>
    </source>
</evidence>
<accession>A0A0A0B5B3</accession>
<dbReference type="AlphaFoldDB" id="A0A0A0B5B3"/>
<dbReference type="OrthoDB" id="2061990at2"/>
<dbReference type="GO" id="GO:1990189">
    <property type="term" value="F:protein N-terminal-serine acetyltransferase activity"/>
    <property type="evidence" value="ECO:0007669"/>
    <property type="project" value="TreeGrafter"/>
</dbReference>
<feature type="domain" description="N-acetyltransferase" evidence="1">
    <location>
        <begin position="3"/>
        <end position="160"/>
    </location>
</feature>
<dbReference type="PANTHER" id="PTHR43441:SF10">
    <property type="entry name" value="ACETYLTRANSFERASE"/>
    <property type="match status" value="1"/>
</dbReference>
<reference evidence="2 3" key="1">
    <citation type="submission" date="2013-10" db="EMBL/GenBank/DDBJ databases">
        <authorList>
            <person name="Wang G."/>
            <person name="Zhuang W."/>
        </authorList>
    </citation>
    <scope>NUCLEOTIDE SEQUENCE [LARGE SCALE GENOMIC DNA]</scope>
    <source>
        <strain evidence="2 3">DSM 20118</strain>
    </source>
</reference>
<dbReference type="Gene3D" id="3.40.630.30">
    <property type="match status" value="1"/>
</dbReference>
<dbReference type="Pfam" id="PF13302">
    <property type="entry name" value="Acetyltransf_3"/>
    <property type="match status" value="1"/>
</dbReference>
<dbReference type="InterPro" id="IPR016181">
    <property type="entry name" value="Acyl_CoA_acyltransferase"/>
</dbReference>
<evidence type="ECO:0000259" key="1">
    <source>
        <dbReference type="PROSITE" id="PS51186"/>
    </source>
</evidence>
<dbReference type="STRING" id="1408250.Q760_04650"/>
<evidence type="ECO:0000313" key="2">
    <source>
        <dbReference type="EMBL" id="KGM00984.1"/>
    </source>
</evidence>
<dbReference type="GO" id="GO:0008999">
    <property type="term" value="F:protein-N-terminal-alanine acetyltransferase activity"/>
    <property type="evidence" value="ECO:0007669"/>
    <property type="project" value="TreeGrafter"/>
</dbReference>
<dbReference type="PROSITE" id="PS51186">
    <property type="entry name" value="GNAT"/>
    <property type="match status" value="1"/>
</dbReference>
<keyword evidence="3" id="KW-1185">Reference proteome</keyword>
<name>A0A0A0B5B3_9CELL</name>
<dbReference type="InterPro" id="IPR051908">
    <property type="entry name" value="Ribosomal_N-acetyltransferase"/>
</dbReference>
<organism evidence="2 3">
    <name type="scientific">Cellulomonas cellasea DSM 20118</name>
    <dbReference type="NCBI Taxonomy" id="1408250"/>
    <lineage>
        <taxon>Bacteria</taxon>
        <taxon>Bacillati</taxon>
        <taxon>Actinomycetota</taxon>
        <taxon>Actinomycetes</taxon>
        <taxon>Micrococcales</taxon>
        <taxon>Cellulomonadaceae</taxon>
        <taxon>Cellulomonas</taxon>
    </lineage>
</organism>
<gene>
    <name evidence="2" type="ORF">Q760_04650</name>
</gene>
<proteinExistence type="predicted"/>
<dbReference type="PANTHER" id="PTHR43441">
    <property type="entry name" value="RIBOSOMAL-PROTEIN-SERINE ACETYLTRANSFERASE"/>
    <property type="match status" value="1"/>
</dbReference>
<dbReference type="InterPro" id="IPR000182">
    <property type="entry name" value="GNAT_dom"/>
</dbReference>
<dbReference type="GO" id="GO:0005737">
    <property type="term" value="C:cytoplasm"/>
    <property type="evidence" value="ECO:0007669"/>
    <property type="project" value="TreeGrafter"/>
</dbReference>
<protein>
    <recommendedName>
        <fullName evidence="1">N-acetyltransferase domain-containing protein</fullName>
    </recommendedName>
</protein>
<dbReference type="SUPFAM" id="SSF55729">
    <property type="entry name" value="Acyl-CoA N-acyltransferases (Nat)"/>
    <property type="match status" value="1"/>
</dbReference>
<dbReference type="Proteomes" id="UP000029833">
    <property type="component" value="Unassembled WGS sequence"/>
</dbReference>
<comment type="caution">
    <text evidence="2">The sequence shown here is derived from an EMBL/GenBank/DDBJ whole genome shotgun (WGS) entry which is preliminary data.</text>
</comment>